<comment type="subcellular location">
    <subcellularLocation>
        <location evidence="3">Nucleus</location>
        <location evidence="3">PML body</location>
    </subcellularLocation>
</comment>
<keyword evidence="5" id="KW-0479">Metal-binding</keyword>
<keyword evidence="12" id="KW-0269">Exonuclease</keyword>
<keyword evidence="10" id="KW-0539">Nucleus</keyword>
<dbReference type="EMBL" id="LYCR01000049">
    <property type="protein sequence ID" value="OGM44852.1"/>
    <property type="molecule type" value="Genomic_DNA"/>
</dbReference>
<comment type="cofactor">
    <cofactor evidence="1">
        <name>Mn(2+)</name>
        <dbReference type="ChEBI" id="CHEBI:29035"/>
    </cofactor>
</comment>
<dbReference type="GO" id="GO:0006302">
    <property type="term" value="P:double-strand break repair"/>
    <property type="evidence" value="ECO:0007669"/>
    <property type="project" value="TreeGrafter"/>
</dbReference>
<keyword evidence="4" id="KW-0540">Nuclease</keyword>
<dbReference type="CDD" id="cd09080">
    <property type="entry name" value="TDP2"/>
    <property type="match status" value="1"/>
</dbReference>
<dbReference type="GO" id="GO:0004519">
    <property type="term" value="F:endonuclease activity"/>
    <property type="evidence" value="ECO:0007669"/>
    <property type="project" value="UniProtKB-KW"/>
</dbReference>
<evidence type="ECO:0000256" key="4">
    <source>
        <dbReference type="ARBA" id="ARBA00022722"/>
    </source>
</evidence>
<reference evidence="12 13" key="1">
    <citation type="journal article" date="2016" name="Genome Biol. Evol.">
        <title>Draft genome sequence of an aflatoxigenic Aspergillus species, A. bombycis.</title>
        <authorList>
            <person name="Moore G.G."/>
            <person name="Mack B.M."/>
            <person name="Beltz S.B."/>
            <person name="Gilbert M.K."/>
        </authorList>
    </citation>
    <scope>NUCLEOTIDE SEQUENCE [LARGE SCALE GENOMIC DNA]</scope>
    <source>
        <strain evidence="13">NRRL 26010</strain>
    </source>
</reference>
<dbReference type="Gene3D" id="3.60.10.10">
    <property type="entry name" value="Endonuclease/exonuclease/phosphatase"/>
    <property type="match status" value="1"/>
</dbReference>
<dbReference type="PANTHER" id="PTHR15822">
    <property type="entry name" value="TRAF AND TNF RECEPTOR-ASSOCIATED PROTEIN"/>
    <property type="match status" value="1"/>
</dbReference>
<dbReference type="GO" id="GO:0004527">
    <property type="term" value="F:exonuclease activity"/>
    <property type="evidence" value="ECO:0007669"/>
    <property type="project" value="UniProtKB-KW"/>
</dbReference>
<dbReference type="GeneID" id="34449506"/>
<accession>A0A1F7ZZG3</accession>
<dbReference type="InterPro" id="IPR005135">
    <property type="entry name" value="Endo/exonuclease/phosphatase"/>
</dbReference>
<dbReference type="AlphaFoldDB" id="A0A1F7ZZG3"/>
<name>A0A1F7ZZG3_9EURO</name>
<evidence type="ECO:0000256" key="3">
    <source>
        <dbReference type="ARBA" id="ARBA00004322"/>
    </source>
</evidence>
<dbReference type="GO" id="GO:0070260">
    <property type="term" value="F:5'-tyrosyl-DNA phosphodiesterase activity"/>
    <property type="evidence" value="ECO:0007669"/>
    <property type="project" value="TreeGrafter"/>
</dbReference>
<keyword evidence="6" id="KW-0227">DNA damage</keyword>
<evidence type="ECO:0000256" key="8">
    <source>
        <dbReference type="ARBA" id="ARBA00022842"/>
    </source>
</evidence>
<evidence type="ECO:0000313" key="12">
    <source>
        <dbReference type="EMBL" id="OGM44852.1"/>
    </source>
</evidence>
<evidence type="ECO:0000256" key="1">
    <source>
        <dbReference type="ARBA" id="ARBA00001936"/>
    </source>
</evidence>
<dbReference type="GO" id="GO:0005737">
    <property type="term" value="C:cytoplasm"/>
    <property type="evidence" value="ECO:0007669"/>
    <property type="project" value="TreeGrafter"/>
</dbReference>
<organism evidence="12 13">
    <name type="scientific">Aspergillus bombycis</name>
    <dbReference type="NCBI Taxonomy" id="109264"/>
    <lineage>
        <taxon>Eukaryota</taxon>
        <taxon>Fungi</taxon>
        <taxon>Dikarya</taxon>
        <taxon>Ascomycota</taxon>
        <taxon>Pezizomycotina</taxon>
        <taxon>Eurotiomycetes</taxon>
        <taxon>Eurotiomycetidae</taxon>
        <taxon>Eurotiales</taxon>
        <taxon>Aspergillaceae</taxon>
        <taxon>Aspergillus</taxon>
    </lineage>
</organism>
<evidence type="ECO:0000256" key="9">
    <source>
        <dbReference type="ARBA" id="ARBA00023204"/>
    </source>
</evidence>
<dbReference type="STRING" id="109264.A0A1F7ZZG3"/>
<dbReference type="InterPro" id="IPR036691">
    <property type="entry name" value="Endo/exonu/phosph_ase_sf"/>
</dbReference>
<keyword evidence="12" id="KW-0255">Endonuclease</keyword>
<comment type="cofactor">
    <cofactor evidence="2">
        <name>Mg(2+)</name>
        <dbReference type="ChEBI" id="CHEBI:18420"/>
    </cofactor>
</comment>
<dbReference type="PANTHER" id="PTHR15822:SF4">
    <property type="entry name" value="TYROSYL-DNA PHOSPHODIESTERASE 2"/>
    <property type="match status" value="1"/>
</dbReference>
<evidence type="ECO:0000256" key="2">
    <source>
        <dbReference type="ARBA" id="ARBA00001946"/>
    </source>
</evidence>
<dbReference type="RefSeq" id="XP_022388569.1">
    <property type="nucleotide sequence ID" value="XM_022533245.1"/>
</dbReference>
<dbReference type="GO" id="GO:0003697">
    <property type="term" value="F:single-stranded DNA binding"/>
    <property type="evidence" value="ECO:0007669"/>
    <property type="project" value="TreeGrafter"/>
</dbReference>
<dbReference type="Pfam" id="PF03372">
    <property type="entry name" value="Exo_endo_phos"/>
    <property type="match status" value="1"/>
</dbReference>
<evidence type="ECO:0000259" key="11">
    <source>
        <dbReference type="Pfam" id="PF03372"/>
    </source>
</evidence>
<proteinExistence type="predicted"/>
<keyword evidence="8" id="KW-0460">Magnesium</keyword>
<keyword evidence="9" id="KW-0234">DNA repair</keyword>
<feature type="domain" description="Endonuclease/exonuclease/phosphatase" evidence="11">
    <location>
        <begin position="70"/>
        <end position="350"/>
    </location>
</feature>
<sequence>MAQSPISIGKRFQELSTTAPLAVDLPNPQPYYSYNQTTQAWNPVQTDTTAEPTITTSTSTAPLKALTITTWNIDFQEPCKAERTQAGLNYLAKIVLKSRDDNNKDVAPINIIFLQEMVLRDLTIIQQTKWVQDHFFITDLSITHWRGSYGTTTLIDKRCHVQRVFRVPYATSRMQRDGLFVDLHCFQGQEEGGGDEIGTLRLCNTHLESLLSNPPIRPNQIHLASQFMHGSGPGETNLPTPHAAILAGDLNAFAPEDLAAPNESGLRDAFLVLGGEDGTEESFTWGQQIPDWLRDKYGCSRMDKVLFCGGLEVEGLERIGAGETVWIEYPEVSDGESDDEKGQEMWITDHLGLSAKFRITCFGRKETAC</sequence>
<evidence type="ECO:0000256" key="7">
    <source>
        <dbReference type="ARBA" id="ARBA00022801"/>
    </source>
</evidence>
<protein>
    <submittedName>
        <fullName evidence="12">Endonuclease/exonuclease/phosphatase family protein</fullName>
    </submittedName>
</protein>
<dbReference type="InterPro" id="IPR051547">
    <property type="entry name" value="TDP2-like"/>
</dbReference>
<dbReference type="SUPFAM" id="SSF56219">
    <property type="entry name" value="DNase I-like"/>
    <property type="match status" value="1"/>
</dbReference>
<evidence type="ECO:0000313" key="13">
    <source>
        <dbReference type="Proteomes" id="UP000179179"/>
    </source>
</evidence>
<gene>
    <name evidence="12" type="ORF">ABOM_006116</name>
</gene>
<evidence type="ECO:0000256" key="5">
    <source>
        <dbReference type="ARBA" id="ARBA00022723"/>
    </source>
</evidence>
<keyword evidence="7" id="KW-0378">Hydrolase</keyword>
<comment type="caution">
    <text evidence="12">The sequence shown here is derived from an EMBL/GenBank/DDBJ whole genome shotgun (WGS) entry which is preliminary data.</text>
</comment>
<dbReference type="OrthoDB" id="9975959at2759"/>
<dbReference type="GO" id="GO:0046872">
    <property type="term" value="F:metal ion binding"/>
    <property type="evidence" value="ECO:0007669"/>
    <property type="project" value="UniProtKB-KW"/>
</dbReference>
<evidence type="ECO:0000256" key="6">
    <source>
        <dbReference type="ARBA" id="ARBA00022763"/>
    </source>
</evidence>
<dbReference type="Proteomes" id="UP000179179">
    <property type="component" value="Unassembled WGS sequence"/>
</dbReference>
<keyword evidence="13" id="KW-1185">Reference proteome</keyword>
<evidence type="ECO:0000256" key="10">
    <source>
        <dbReference type="ARBA" id="ARBA00023242"/>
    </source>
</evidence>